<keyword evidence="2" id="KW-1185">Reference proteome</keyword>
<accession>A0AB34ICP0</accession>
<gene>
    <name evidence="1" type="ORF">AB1Y20_016538</name>
</gene>
<protein>
    <submittedName>
        <fullName evidence="1">Uncharacterized protein</fullName>
    </submittedName>
</protein>
<dbReference type="AlphaFoldDB" id="A0AB34ICP0"/>
<name>A0AB34ICP0_PRYPA</name>
<dbReference type="Proteomes" id="UP001515480">
    <property type="component" value="Unassembled WGS sequence"/>
</dbReference>
<comment type="caution">
    <text evidence="1">The sequence shown here is derived from an EMBL/GenBank/DDBJ whole genome shotgun (WGS) entry which is preliminary data.</text>
</comment>
<evidence type="ECO:0000313" key="1">
    <source>
        <dbReference type="EMBL" id="KAL1495673.1"/>
    </source>
</evidence>
<reference evidence="1 2" key="1">
    <citation type="journal article" date="2024" name="Science">
        <title>Giant polyketide synthase enzymes in the biosynthesis of giant marine polyether toxins.</title>
        <authorList>
            <person name="Fallon T.R."/>
            <person name="Shende V.V."/>
            <person name="Wierzbicki I.H."/>
            <person name="Pendleton A.L."/>
            <person name="Watervoot N.F."/>
            <person name="Auber R.P."/>
            <person name="Gonzalez D.J."/>
            <person name="Wisecaver J.H."/>
            <person name="Moore B.S."/>
        </authorList>
    </citation>
    <scope>NUCLEOTIDE SEQUENCE [LARGE SCALE GENOMIC DNA]</scope>
    <source>
        <strain evidence="1 2">12B1</strain>
    </source>
</reference>
<evidence type="ECO:0000313" key="2">
    <source>
        <dbReference type="Proteomes" id="UP001515480"/>
    </source>
</evidence>
<sequence>MRMPWPSVGFTWKLSAHRMGSDFAWHATQDTHSIGDILCSLLSVKDVQISIKAEFFGVDWASSDDCEQERFKGTITKWKSKANKELYILWDGWTQNRAATIDQLMGVDVNGDSLECALLLGPLF</sequence>
<proteinExistence type="predicted"/>
<organism evidence="1 2">
    <name type="scientific">Prymnesium parvum</name>
    <name type="common">Toxic golden alga</name>
    <dbReference type="NCBI Taxonomy" id="97485"/>
    <lineage>
        <taxon>Eukaryota</taxon>
        <taxon>Haptista</taxon>
        <taxon>Haptophyta</taxon>
        <taxon>Prymnesiophyceae</taxon>
        <taxon>Prymnesiales</taxon>
        <taxon>Prymnesiaceae</taxon>
        <taxon>Prymnesium</taxon>
    </lineage>
</organism>
<dbReference type="EMBL" id="JBGBPQ010000031">
    <property type="protein sequence ID" value="KAL1495673.1"/>
    <property type="molecule type" value="Genomic_DNA"/>
</dbReference>